<gene>
    <name evidence="1" type="ORF">QCA50_004219</name>
</gene>
<accession>A0AAW0GSU4</accession>
<dbReference type="AlphaFoldDB" id="A0AAW0GSU4"/>
<reference evidence="1 2" key="1">
    <citation type="submission" date="2022-09" db="EMBL/GenBank/DDBJ databases">
        <authorList>
            <person name="Palmer J.M."/>
        </authorList>
    </citation>
    <scope>NUCLEOTIDE SEQUENCE [LARGE SCALE GENOMIC DNA]</scope>
    <source>
        <strain evidence="1 2">DSM 7382</strain>
    </source>
</reference>
<protein>
    <submittedName>
        <fullName evidence="1">Uncharacterized protein</fullName>
    </submittedName>
</protein>
<comment type="caution">
    <text evidence="1">The sequence shown here is derived from an EMBL/GenBank/DDBJ whole genome shotgun (WGS) entry which is preliminary data.</text>
</comment>
<name>A0AAW0GSU4_9APHY</name>
<sequence>MQVHDSLVTAAFSGLFLLKMANLFPGELDLNTIAVQVEQLASLLSEVAAERYALTLRLMLANLRRKVGMSSGGVTPMSGDMMSAAPPFLDPSLVTVPPVPPPFTMEELGVPWPHSQAIFSPSSIPVWLQDQNLTDLGLPVNGSDGIFLQMSNSNGWSGDFPPMPEAW</sequence>
<keyword evidence="2" id="KW-1185">Reference proteome</keyword>
<organism evidence="1 2">
    <name type="scientific">Cerrena zonata</name>
    <dbReference type="NCBI Taxonomy" id="2478898"/>
    <lineage>
        <taxon>Eukaryota</taxon>
        <taxon>Fungi</taxon>
        <taxon>Dikarya</taxon>
        <taxon>Basidiomycota</taxon>
        <taxon>Agaricomycotina</taxon>
        <taxon>Agaricomycetes</taxon>
        <taxon>Polyporales</taxon>
        <taxon>Cerrenaceae</taxon>
        <taxon>Cerrena</taxon>
    </lineage>
</organism>
<proteinExistence type="predicted"/>
<evidence type="ECO:0000313" key="1">
    <source>
        <dbReference type="EMBL" id="KAK7692589.1"/>
    </source>
</evidence>
<dbReference type="EMBL" id="JASBNA010000004">
    <property type="protein sequence ID" value="KAK7692589.1"/>
    <property type="molecule type" value="Genomic_DNA"/>
</dbReference>
<dbReference type="Proteomes" id="UP001385951">
    <property type="component" value="Unassembled WGS sequence"/>
</dbReference>
<evidence type="ECO:0000313" key="2">
    <source>
        <dbReference type="Proteomes" id="UP001385951"/>
    </source>
</evidence>